<dbReference type="Proteomes" id="UP000047420">
    <property type="component" value="Unassembled WGS sequence"/>
</dbReference>
<dbReference type="SMART" id="SM00062">
    <property type="entry name" value="PBPb"/>
    <property type="match status" value="1"/>
</dbReference>
<dbReference type="CDD" id="cd13557">
    <property type="entry name" value="PBP2_SsuA"/>
    <property type="match status" value="1"/>
</dbReference>
<protein>
    <submittedName>
        <fullName evidence="7">Alkanesulfonate transporter substrate-binding subunit</fullName>
    </submittedName>
</protein>
<accession>A0ABP1ZJT6</accession>
<feature type="compositionally biased region" description="Polar residues" evidence="5">
    <location>
        <begin position="375"/>
        <end position="398"/>
    </location>
</feature>
<comment type="subcellular location">
    <subcellularLocation>
        <location evidence="1">Periplasm</location>
    </subcellularLocation>
</comment>
<proteinExistence type="inferred from homology"/>
<dbReference type="InterPro" id="IPR010067">
    <property type="entry name" value="ABC_SsuA_sub-bd"/>
</dbReference>
<comment type="caution">
    <text evidence="7">The sequence shown here is derived from an EMBL/GenBank/DDBJ whole genome shotgun (WGS) entry which is preliminary data.</text>
</comment>
<dbReference type="PANTHER" id="PTHR30024">
    <property type="entry name" value="ALIPHATIC SULFONATES-BINDING PROTEIN-RELATED"/>
    <property type="match status" value="1"/>
</dbReference>
<evidence type="ECO:0000256" key="5">
    <source>
        <dbReference type="SAM" id="MobiDB-lite"/>
    </source>
</evidence>
<evidence type="ECO:0000259" key="6">
    <source>
        <dbReference type="SMART" id="SM00062"/>
    </source>
</evidence>
<keyword evidence="8" id="KW-1185">Reference proteome</keyword>
<feature type="compositionally biased region" description="Low complexity" evidence="5">
    <location>
        <begin position="331"/>
        <end position="374"/>
    </location>
</feature>
<comment type="similarity">
    <text evidence="2">Belongs to the bacterial solute-binding protein SsuA/TauA family.</text>
</comment>
<feature type="region of interest" description="Disordered" evidence="5">
    <location>
        <begin position="326"/>
        <end position="398"/>
    </location>
</feature>
<name>A0ABP1ZJT6_9GAMM</name>
<evidence type="ECO:0000256" key="3">
    <source>
        <dbReference type="ARBA" id="ARBA00022448"/>
    </source>
</evidence>
<dbReference type="NCBIfam" id="NF008588">
    <property type="entry name" value="PRK11553.1"/>
    <property type="match status" value="1"/>
</dbReference>
<dbReference type="InterPro" id="IPR001638">
    <property type="entry name" value="Solute-binding_3/MltF_N"/>
</dbReference>
<evidence type="ECO:0000313" key="7">
    <source>
        <dbReference type="EMBL" id="CRG51830.1"/>
    </source>
</evidence>
<dbReference type="SUPFAM" id="SSF53850">
    <property type="entry name" value="Periplasmic binding protein-like II"/>
    <property type="match status" value="1"/>
</dbReference>
<dbReference type="PANTHER" id="PTHR30024:SF42">
    <property type="entry name" value="ALIPHATIC SULFONATES-BINDING PROTEIN-RELATED"/>
    <property type="match status" value="1"/>
</dbReference>
<keyword evidence="4" id="KW-0732">Signal</keyword>
<organism evidence="7 8">
    <name type="scientific">Yersinia wautersii</name>
    <dbReference type="NCBI Taxonomy" id="1341643"/>
    <lineage>
        <taxon>Bacteria</taxon>
        <taxon>Pseudomonadati</taxon>
        <taxon>Pseudomonadota</taxon>
        <taxon>Gammaproteobacteria</taxon>
        <taxon>Enterobacterales</taxon>
        <taxon>Yersiniaceae</taxon>
        <taxon>Yersinia</taxon>
    </lineage>
</organism>
<feature type="domain" description="Solute-binding protein family 3/N-terminal" evidence="6">
    <location>
        <begin position="43"/>
        <end position="264"/>
    </location>
</feature>
<dbReference type="Pfam" id="PF09084">
    <property type="entry name" value="NMT1"/>
    <property type="match status" value="1"/>
</dbReference>
<dbReference type="NCBIfam" id="TIGR01728">
    <property type="entry name" value="SsuA_fam"/>
    <property type="match status" value="1"/>
</dbReference>
<evidence type="ECO:0000256" key="1">
    <source>
        <dbReference type="ARBA" id="ARBA00004418"/>
    </source>
</evidence>
<sequence length="398" mass="42835">MSLFFFFRRGFNVHRWLNIGAMAAIITLAFTNTVIAQDSAPAQFRIGYQKGSVNLVLAKTHQLLEKRFPSTQISWIEFPAGPQMLEALNVNSIDLGSTGDIPPIFAQAAGADLLYVGMEPPKPKAEVILVPENSAINSVAELKGHKVAFQKGSSSHNLLLQALQKAGLKFTDIQPVYLTPADARAAFQQGNVDAWVIWDPYYSAALLQGGIRVLIDGSQLNQTGSFYLASRPYTEANGPFIQQVLEVLTQADALTLSDRAQSITLLANAMGLPEAVIASYLDHRPPTAIQPLSQATVAAQQRTADLFFANRLLPVKVDISQRVWQPAGQLSSKPSSSKPPSSKPSSSKQSSSKQSSSNQSSSNQSSPSQSSPSQLPTDQPSIAPTSIEQSSTAKSQTK</sequence>
<evidence type="ECO:0000256" key="2">
    <source>
        <dbReference type="ARBA" id="ARBA00010742"/>
    </source>
</evidence>
<dbReference type="RefSeq" id="WP_054877642.1">
    <property type="nucleotide sequence ID" value="NZ_CVMG01000032.1"/>
</dbReference>
<keyword evidence="3" id="KW-0813">Transport</keyword>
<dbReference type="EMBL" id="CVMG01000032">
    <property type="protein sequence ID" value="CRG51830.1"/>
    <property type="molecule type" value="Genomic_DNA"/>
</dbReference>
<evidence type="ECO:0000256" key="4">
    <source>
        <dbReference type="ARBA" id="ARBA00022729"/>
    </source>
</evidence>
<reference evidence="7 8" key="1">
    <citation type="submission" date="2015-03" db="EMBL/GenBank/DDBJ databases">
        <authorList>
            <consortium name="Pathogen Informatics"/>
            <person name="Murphy D."/>
        </authorList>
    </citation>
    <scope>NUCLEOTIDE SEQUENCE [LARGE SCALE GENOMIC DNA]</scope>
    <source>
        <strain evidence="7 8">WP-931201</strain>
    </source>
</reference>
<evidence type="ECO:0000313" key="8">
    <source>
        <dbReference type="Proteomes" id="UP000047420"/>
    </source>
</evidence>
<dbReference type="InterPro" id="IPR015168">
    <property type="entry name" value="SsuA/THI5"/>
</dbReference>
<dbReference type="Gene3D" id="3.40.190.10">
    <property type="entry name" value="Periplasmic binding protein-like II"/>
    <property type="match status" value="2"/>
</dbReference>
<gene>
    <name evidence="7" type="primary">ssuA</name>
    <name evidence="7" type="ORF">ERS008478_03476</name>
</gene>